<dbReference type="Gene3D" id="3.10.450.50">
    <property type="match status" value="1"/>
</dbReference>
<name>A0A1I3MJN0_9SPIR</name>
<keyword evidence="2" id="KW-1185">Reference proteome</keyword>
<proteinExistence type="predicted"/>
<protein>
    <recommendedName>
        <fullName evidence="3">Lipoprotein</fullName>
    </recommendedName>
</protein>
<dbReference type="Proteomes" id="UP000182737">
    <property type="component" value="Unassembled WGS sequence"/>
</dbReference>
<evidence type="ECO:0000313" key="2">
    <source>
        <dbReference type="Proteomes" id="UP000182737"/>
    </source>
</evidence>
<sequence length="180" mass="20388">MKLLRKITIFALIALLVSSFTGCGFILGDDEYYSVNFDSEKRGREKAEQLIGYINNKDAAGIKSMFSEKNKKENKELDSKINEFLAAFPDGLKEYEISPLVGGECSTESWSVNYNVESVTIHIPKIGANTSDADKLISIGYTHINHYHEDQVGVNLIRYCDWTDKNNEKEIVIGSRWDSY</sequence>
<dbReference type="AlphaFoldDB" id="A0A1I3MJN0"/>
<reference evidence="2" key="1">
    <citation type="submission" date="2016-10" db="EMBL/GenBank/DDBJ databases">
        <authorList>
            <person name="Varghese N."/>
            <person name="Submissions S."/>
        </authorList>
    </citation>
    <scope>NUCLEOTIDE SEQUENCE [LARGE SCALE GENOMIC DNA]</scope>
    <source>
        <strain evidence="2">XBD1002</strain>
    </source>
</reference>
<accession>A0A1I3MJN0</accession>
<gene>
    <name evidence="1" type="ORF">SAMN04487775_10983</name>
</gene>
<organism evidence="1 2">
    <name type="scientific">Treponema bryantii</name>
    <dbReference type="NCBI Taxonomy" id="163"/>
    <lineage>
        <taxon>Bacteria</taxon>
        <taxon>Pseudomonadati</taxon>
        <taxon>Spirochaetota</taxon>
        <taxon>Spirochaetia</taxon>
        <taxon>Spirochaetales</taxon>
        <taxon>Treponemataceae</taxon>
        <taxon>Treponema</taxon>
    </lineage>
</organism>
<evidence type="ECO:0008006" key="3">
    <source>
        <dbReference type="Google" id="ProtNLM"/>
    </source>
</evidence>
<dbReference type="EMBL" id="FORI01000009">
    <property type="protein sequence ID" value="SFI97199.1"/>
    <property type="molecule type" value="Genomic_DNA"/>
</dbReference>
<dbReference type="PROSITE" id="PS51257">
    <property type="entry name" value="PROKAR_LIPOPROTEIN"/>
    <property type="match status" value="1"/>
</dbReference>
<dbReference type="RefSeq" id="WP_074933006.1">
    <property type="nucleotide sequence ID" value="NZ_FORI01000009.1"/>
</dbReference>
<evidence type="ECO:0000313" key="1">
    <source>
        <dbReference type="EMBL" id="SFI97199.1"/>
    </source>
</evidence>